<name>A0A151NKH7_ALLMI</name>
<gene>
    <name evidence="3" type="ORF">Y1Q_0012303</name>
</gene>
<feature type="chain" id="PRO_5007586132" evidence="2">
    <location>
        <begin position="24"/>
        <end position="174"/>
    </location>
</feature>
<accession>A0A151NKH7</accession>
<evidence type="ECO:0000256" key="2">
    <source>
        <dbReference type="SAM" id="SignalP"/>
    </source>
</evidence>
<comment type="caution">
    <text evidence="3">The sequence shown here is derived from an EMBL/GenBank/DDBJ whole genome shotgun (WGS) entry which is preliminary data.</text>
</comment>
<keyword evidence="4" id="KW-1185">Reference proteome</keyword>
<reference evidence="3 4" key="1">
    <citation type="journal article" date="2012" name="Genome Biol.">
        <title>Sequencing three crocodilian genomes to illuminate the evolution of archosaurs and amniotes.</title>
        <authorList>
            <person name="St John J.A."/>
            <person name="Braun E.L."/>
            <person name="Isberg S.R."/>
            <person name="Miles L.G."/>
            <person name="Chong A.Y."/>
            <person name="Gongora J."/>
            <person name="Dalzell P."/>
            <person name="Moran C."/>
            <person name="Bed'hom B."/>
            <person name="Abzhanov A."/>
            <person name="Burgess S.C."/>
            <person name="Cooksey A.M."/>
            <person name="Castoe T.A."/>
            <person name="Crawford N.G."/>
            <person name="Densmore L.D."/>
            <person name="Drew J.C."/>
            <person name="Edwards S.V."/>
            <person name="Faircloth B.C."/>
            <person name="Fujita M.K."/>
            <person name="Greenwold M.J."/>
            <person name="Hoffmann F.G."/>
            <person name="Howard J.M."/>
            <person name="Iguchi T."/>
            <person name="Janes D.E."/>
            <person name="Khan S.Y."/>
            <person name="Kohno S."/>
            <person name="de Koning A.J."/>
            <person name="Lance S.L."/>
            <person name="McCarthy F.M."/>
            <person name="McCormack J.E."/>
            <person name="Merchant M.E."/>
            <person name="Peterson D.G."/>
            <person name="Pollock D.D."/>
            <person name="Pourmand N."/>
            <person name="Raney B.J."/>
            <person name="Roessler K.A."/>
            <person name="Sanford J.R."/>
            <person name="Sawyer R.H."/>
            <person name="Schmidt C.J."/>
            <person name="Triplett E.W."/>
            <person name="Tuberville T.D."/>
            <person name="Venegas-Anaya M."/>
            <person name="Howard J.T."/>
            <person name="Jarvis E.D."/>
            <person name="Guillette L.J.Jr."/>
            <person name="Glenn T.C."/>
            <person name="Green R.E."/>
            <person name="Ray D.A."/>
        </authorList>
    </citation>
    <scope>NUCLEOTIDE SEQUENCE [LARGE SCALE GENOMIC DNA]</scope>
    <source>
        <strain evidence="3">KSC_2009_1</strain>
    </source>
</reference>
<keyword evidence="2" id="KW-0732">Signal</keyword>
<dbReference type="Proteomes" id="UP000050525">
    <property type="component" value="Unassembled WGS sequence"/>
</dbReference>
<feature type="coiled-coil region" evidence="1">
    <location>
        <begin position="54"/>
        <end position="88"/>
    </location>
</feature>
<evidence type="ECO:0000256" key="1">
    <source>
        <dbReference type="SAM" id="Coils"/>
    </source>
</evidence>
<proteinExistence type="predicted"/>
<dbReference type="STRING" id="8496.A0A151NKH7"/>
<dbReference type="AlphaFoldDB" id="A0A151NKH7"/>
<evidence type="ECO:0000313" key="3">
    <source>
        <dbReference type="EMBL" id="KYO37311.1"/>
    </source>
</evidence>
<organism evidence="3 4">
    <name type="scientific">Alligator mississippiensis</name>
    <name type="common">American alligator</name>
    <dbReference type="NCBI Taxonomy" id="8496"/>
    <lineage>
        <taxon>Eukaryota</taxon>
        <taxon>Metazoa</taxon>
        <taxon>Chordata</taxon>
        <taxon>Craniata</taxon>
        <taxon>Vertebrata</taxon>
        <taxon>Euteleostomi</taxon>
        <taxon>Archelosauria</taxon>
        <taxon>Archosauria</taxon>
        <taxon>Crocodylia</taxon>
        <taxon>Alligatoridae</taxon>
        <taxon>Alligatorinae</taxon>
        <taxon>Alligator</taxon>
    </lineage>
</organism>
<evidence type="ECO:0000313" key="4">
    <source>
        <dbReference type="Proteomes" id="UP000050525"/>
    </source>
</evidence>
<keyword evidence="1" id="KW-0175">Coiled coil</keyword>
<dbReference type="EMBL" id="AKHW03002770">
    <property type="protein sequence ID" value="KYO37311.1"/>
    <property type="molecule type" value="Genomic_DNA"/>
</dbReference>
<protein>
    <submittedName>
        <fullName evidence="3">Uncharacterized protein</fullName>
    </submittedName>
</protein>
<sequence>MRPLPLVLLAACLALLATTITLGVCYWQQGEHLEQDQAELMRMQQEGNCSQTKLQKMRGELEHAQQLVQKLQQQLDRAQATVQSCQVTDCYLETWMLHGGKCLFLSREKTCLEGQKESDAWQEQAGEGREQGGDTARVVAGLVLEEPVTPSQWSGQHLGRAWRVEVTCGGTWGS</sequence>
<dbReference type="PhylomeDB" id="A0A151NKH7"/>
<feature type="signal peptide" evidence="2">
    <location>
        <begin position="1"/>
        <end position="23"/>
    </location>
</feature>